<evidence type="ECO:0000313" key="1">
    <source>
        <dbReference type="EMBL" id="KAA8517637.1"/>
    </source>
</evidence>
<protein>
    <submittedName>
        <fullName evidence="1">Uncharacterized protein</fullName>
    </submittedName>
</protein>
<dbReference type="EMBL" id="CM018050">
    <property type="protein sequence ID" value="KAA8517637.1"/>
    <property type="molecule type" value="Genomic_DNA"/>
</dbReference>
<proteinExistence type="predicted"/>
<evidence type="ECO:0000313" key="2">
    <source>
        <dbReference type="Proteomes" id="UP000325577"/>
    </source>
</evidence>
<name>A0A5J4ZK34_9ASTE</name>
<organism evidence="1 2">
    <name type="scientific">Nyssa sinensis</name>
    <dbReference type="NCBI Taxonomy" id="561372"/>
    <lineage>
        <taxon>Eukaryota</taxon>
        <taxon>Viridiplantae</taxon>
        <taxon>Streptophyta</taxon>
        <taxon>Embryophyta</taxon>
        <taxon>Tracheophyta</taxon>
        <taxon>Spermatophyta</taxon>
        <taxon>Magnoliopsida</taxon>
        <taxon>eudicotyledons</taxon>
        <taxon>Gunneridae</taxon>
        <taxon>Pentapetalae</taxon>
        <taxon>asterids</taxon>
        <taxon>Cornales</taxon>
        <taxon>Nyssaceae</taxon>
        <taxon>Nyssa</taxon>
    </lineage>
</organism>
<keyword evidence="2" id="KW-1185">Reference proteome</keyword>
<sequence>MSARVQSFTLTNPNPSRRLFLKRASTALCRPPPSPASLRFETLQPHRVTVVARAVSLKGFVLGLLPLHRLSFKNRSVFSFAASHEESVSFFPLAAFFPSW</sequence>
<gene>
    <name evidence="1" type="ORF">F0562_015111</name>
</gene>
<dbReference type="Proteomes" id="UP000325577">
    <property type="component" value="Linkage Group LG7"/>
</dbReference>
<reference evidence="1 2" key="1">
    <citation type="submission" date="2019-09" db="EMBL/GenBank/DDBJ databases">
        <title>A chromosome-level genome assembly of the Chinese tupelo Nyssa sinensis.</title>
        <authorList>
            <person name="Yang X."/>
            <person name="Kang M."/>
            <person name="Yang Y."/>
            <person name="Xiong H."/>
            <person name="Wang M."/>
            <person name="Zhang Z."/>
            <person name="Wang Z."/>
            <person name="Wu H."/>
            <person name="Ma T."/>
            <person name="Liu J."/>
            <person name="Xi Z."/>
        </authorList>
    </citation>
    <scope>NUCLEOTIDE SEQUENCE [LARGE SCALE GENOMIC DNA]</scope>
    <source>
        <strain evidence="1">J267</strain>
        <tissue evidence="1">Leaf</tissue>
    </source>
</reference>
<dbReference type="AlphaFoldDB" id="A0A5J4ZK34"/>
<accession>A0A5J4ZK34</accession>